<dbReference type="OrthoDB" id="3555317at2759"/>
<comment type="caution">
    <text evidence="2">The sequence shown here is derived from an EMBL/GenBank/DDBJ whole genome shotgun (WGS) entry which is preliminary data.</text>
</comment>
<dbReference type="AlphaFoldDB" id="A0A9W9VFT1"/>
<keyword evidence="3" id="KW-1185">Reference proteome</keyword>
<dbReference type="GO" id="GO:0003700">
    <property type="term" value="F:DNA-binding transcription factor activity"/>
    <property type="evidence" value="ECO:0007669"/>
    <property type="project" value="InterPro"/>
</dbReference>
<name>A0A9W9VFT1_9EURO</name>
<dbReference type="Proteomes" id="UP001147782">
    <property type="component" value="Unassembled WGS sequence"/>
</dbReference>
<dbReference type="PANTHER" id="PTHR40618">
    <property type="entry name" value="B-ZIP TRANSCRIPTION FACTOR (EUROFUNG)-RELATED"/>
    <property type="match status" value="1"/>
</dbReference>
<dbReference type="PANTHER" id="PTHR40618:SF1">
    <property type="entry name" value="B-ZIP TRANSCRIPTION FACTOR (EUROFUNG)"/>
    <property type="match status" value="1"/>
</dbReference>
<accession>A0A9W9VFT1</accession>
<dbReference type="GeneID" id="81434888"/>
<evidence type="ECO:0000313" key="3">
    <source>
        <dbReference type="Proteomes" id="UP001147782"/>
    </source>
</evidence>
<dbReference type="InterPro" id="IPR046347">
    <property type="entry name" value="bZIP_sf"/>
</dbReference>
<dbReference type="CDD" id="cd14688">
    <property type="entry name" value="bZIP_YAP"/>
    <property type="match status" value="1"/>
</dbReference>
<feature type="region of interest" description="Disordered" evidence="1">
    <location>
        <begin position="1"/>
        <end position="58"/>
    </location>
</feature>
<feature type="compositionally biased region" description="Polar residues" evidence="1">
    <location>
        <begin position="10"/>
        <end position="19"/>
    </location>
</feature>
<evidence type="ECO:0008006" key="4">
    <source>
        <dbReference type="Google" id="ProtNLM"/>
    </source>
</evidence>
<gene>
    <name evidence="2" type="ORF">N7496_002780</name>
</gene>
<reference evidence="2" key="1">
    <citation type="submission" date="2022-11" db="EMBL/GenBank/DDBJ databases">
        <authorList>
            <person name="Petersen C."/>
        </authorList>
    </citation>
    <scope>NUCLEOTIDE SEQUENCE</scope>
    <source>
        <strain evidence="2">IBT 29864</strain>
    </source>
</reference>
<organism evidence="2 3">
    <name type="scientific">Penicillium cataractarum</name>
    <dbReference type="NCBI Taxonomy" id="2100454"/>
    <lineage>
        <taxon>Eukaryota</taxon>
        <taxon>Fungi</taxon>
        <taxon>Dikarya</taxon>
        <taxon>Ascomycota</taxon>
        <taxon>Pezizomycotina</taxon>
        <taxon>Eurotiomycetes</taxon>
        <taxon>Eurotiomycetidae</taxon>
        <taxon>Eurotiales</taxon>
        <taxon>Aspergillaceae</taxon>
        <taxon>Penicillium</taxon>
    </lineage>
</organism>
<dbReference type="EMBL" id="JAPZBS010000002">
    <property type="protein sequence ID" value="KAJ5380352.1"/>
    <property type="molecule type" value="Genomic_DNA"/>
</dbReference>
<evidence type="ECO:0000313" key="2">
    <source>
        <dbReference type="EMBL" id="KAJ5380352.1"/>
    </source>
</evidence>
<protein>
    <recommendedName>
        <fullName evidence="4">BZIP domain-containing protein</fullName>
    </recommendedName>
</protein>
<reference evidence="2" key="2">
    <citation type="journal article" date="2023" name="IMA Fungus">
        <title>Comparative genomic study of the Penicillium genus elucidates a diverse pangenome and 15 lateral gene transfer events.</title>
        <authorList>
            <person name="Petersen C."/>
            <person name="Sorensen T."/>
            <person name="Nielsen M.R."/>
            <person name="Sondergaard T.E."/>
            <person name="Sorensen J.L."/>
            <person name="Fitzpatrick D.A."/>
            <person name="Frisvad J.C."/>
            <person name="Nielsen K.L."/>
        </authorList>
    </citation>
    <scope>NUCLEOTIDE SEQUENCE</scope>
    <source>
        <strain evidence="2">IBT 29864</strain>
    </source>
</reference>
<sequence>MPPHKENRNMRYTATSATLSRVEPVLTALPEASPKRTGLSHERQQQPASPEKKERRRKQVRLAQRAYRARNEANTTALKQRIARLESALERQSKAVVLFSNFLAEEGALISRPHVADRLRETVKICLDSALYGEESDEDIGNLQPKNTSSRIQMPINKPPSPMDGPGYSHPDIDLTWPSEWPRNRLLPFKLDGTGIVEAPVFVQHLRIICLYQGFLVLKNQSVPLNALKRPFRLLLSLVTRETITSFFYTCLYARLNNAQPDRWNEIPFFKLGGAGTHYPEALSSSQSETETRVPEQQHFPLENHALSAFSPEAQEELDGDWFDIWDLAGYLQSERISLSTAPPTENTTYRKVNALDFTAGKARRS</sequence>
<dbReference type="Gene3D" id="1.20.5.170">
    <property type="match status" value="1"/>
</dbReference>
<dbReference type="RefSeq" id="XP_056557923.1">
    <property type="nucleotide sequence ID" value="XM_056695711.1"/>
</dbReference>
<proteinExistence type="predicted"/>
<evidence type="ECO:0000256" key="1">
    <source>
        <dbReference type="SAM" id="MobiDB-lite"/>
    </source>
</evidence>
<dbReference type="SUPFAM" id="SSF57959">
    <property type="entry name" value="Leucine zipper domain"/>
    <property type="match status" value="1"/>
</dbReference>